<dbReference type="Gene3D" id="3.30.920.30">
    <property type="entry name" value="Hypothetical protein"/>
    <property type="match status" value="1"/>
</dbReference>
<evidence type="ECO:0000256" key="2">
    <source>
        <dbReference type="ARBA" id="ARBA00022649"/>
    </source>
</evidence>
<dbReference type="SUPFAM" id="SSF54786">
    <property type="entry name" value="YcfA/nrd intein domain"/>
    <property type="match status" value="1"/>
</dbReference>
<dbReference type="InterPro" id="IPR012933">
    <property type="entry name" value="HicA_mRNA_interferase"/>
</dbReference>
<comment type="similarity">
    <text evidence="1">Belongs to the HicA mRNA interferase family.</text>
</comment>
<name>A0ABX1FLD5_9PSEU</name>
<comment type="caution">
    <text evidence="8">The sequence shown here is derived from an EMBL/GenBank/DDBJ whole genome shotgun (WGS) entry which is preliminary data.</text>
</comment>
<evidence type="ECO:0000256" key="5">
    <source>
        <dbReference type="ARBA" id="ARBA00022801"/>
    </source>
</evidence>
<protein>
    <submittedName>
        <fullName evidence="8">Type II toxin-antitoxin system HicA family toxin</fullName>
    </submittedName>
</protein>
<evidence type="ECO:0000256" key="7">
    <source>
        <dbReference type="ARBA" id="ARBA00023016"/>
    </source>
</evidence>
<dbReference type="RefSeq" id="WP_167976052.1">
    <property type="nucleotide sequence ID" value="NZ_VSRL01000082.1"/>
</dbReference>
<evidence type="ECO:0000256" key="3">
    <source>
        <dbReference type="ARBA" id="ARBA00022722"/>
    </source>
</evidence>
<organism evidence="8 9">
    <name type="scientific">Lentzea indica</name>
    <dbReference type="NCBI Taxonomy" id="2604800"/>
    <lineage>
        <taxon>Bacteria</taxon>
        <taxon>Bacillati</taxon>
        <taxon>Actinomycetota</taxon>
        <taxon>Actinomycetes</taxon>
        <taxon>Pseudonocardiales</taxon>
        <taxon>Pseudonocardiaceae</taxon>
        <taxon>Lentzea</taxon>
    </lineage>
</organism>
<proteinExistence type="inferred from homology"/>
<evidence type="ECO:0000256" key="4">
    <source>
        <dbReference type="ARBA" id="ARBA00022759"/>
    </source>
</evidence>
<evidence type="ECO:0000256" key="1">
    <source>
        <dbReference type="ARBA" id="ARBA00006620"/>
    </source>
</evidence>
<evidence type="ECO:0000256" key="6">
    <source>
        <dbReference type="ARBA" id="ARBA00022884"/>
    </source>
</evidence>
<evidence type="ECO:0000313" key="8">
    <source>
        <dbReference type="EMBL" id="NKE59392.1"/>
    </source>
</evidence>
<sequence>MPTKVSEIIKQIEADGWQLDRTRGSHRQYRHPAKTGTVTVAGKPSDTLHPRTEASILRQAGLKGRP</sequence>
<dbReference type="EMBL" id="VSRL01000082">
    <property type="protein sequence ID" value="NKE59392.1"/>
    <property type="molecule type" value="Genomic_DNA"/>
</dbReference>
<keyword evidence="6" id="KW-0694">RNA-binding</keyword>
<dbReference type="InterPro" id="IPR038570">
    <property type="entry name" value="HicA_sf"/>
</dbReference>
<accession>A0ABX1FLD5</accession>
<gene>
    <name evidence="8" type="ORF">FXN61_22300</name>
</gene>
<keyword evidence="5" id="KW-0378">Hydrolase</keyword>
<dbReference type="Pfam" id="PF07927">
    <property type="entry name" value="HicA_toxin"/>
    <property type="match status" value="1"/>
</dbReference>
<keyword evidence="4" id="KW-0255">Endonuclease</keyword>
<keyword evidence="2" id="KW-1277">Toxin-antitoxin system</keyword>
<evidence type="ECO:0000313" key="9">
    <source>
        <dbReference type="Proteomes" id="UP001515943"/>
    </source>
</evidence>
<keyword evidence="7" id="KW-0346">Stress response</keyword>
<keyword evidence="9" id="KW-1185">Reference proteome</keyword>
<keyword evidence="3" id="KW-0540">Nuclease</keyword>
<reference evidence="8 9" key="1">
    <citation type="submission" date="2019-08" db="EMBL/GenBank/DDBJ databases">
        <title>Lentzea from Indian Himalayas.</title>
        <authorList>
            <person name="Mandal S."/>
            <person name="Mallick Gupta A."/>
            <person name="Maiti P.K."/>
            <person name="Sarkar J."/>
            <person name="Mandal S."/>
        </authorList>
    </citation>
    <scope>NUCLEOTIDE SEQUENCE [LARGE SCALE GENOMIC DNA]</scope>
    <source>
        <strain evidence="8 9">PSKA42</strain>
    </source>
</reference>
<dbReference type="Proteomes" id="UP001515943">
    <property type="component" value="Unassembled WGS sequence"/>
</dbReference>